<dbReference type="GO" id="GO:0009986">
    <property type="term" value="C:cell surface"/>
    <property type="evidence" value="ECO:0007669"/>
    <property type="project" value="InterPro"/>
</dbReference>
<dbReference type="AlphaFoldDB" id="A0A368F2H8"/>
<dbReference type="EMBL" id="JOJR01008870">
    <property type="protein sequence ID" value="RCN26252.1"/>
    <property type="molecule type" value="Genomic_DNA"/>
</dbReference>
<evidence type="ECO:0000256" key="3">
    <source>
        <dbReference type="ARBA" id="ARBA00022525"/>
    </source>
</evidence>
<dbReference type="Proteomes" id="UP000252519">
    <property type="component" value="Unassembled WGS sequence"/>
</dbReference>
<reference evidence="6 7" key="1">
    <citation type="submission" date="2014-10" db="EMBL/GenBank/DDBJ databases">
        <title>Draft genome of the hookworm Ancylostoma caninum.</title>
        <authorList>
            <person name="Mitreva M."/>
        </authorList>
    </citation>
    <scope>NUCLEOTIDE SEQUENCE [LARGE SCALE GENOMIC DNA]</scope>
    <source>
        <strain evidence="6 7">Baltimore</strain>
    </source>
</reference>
<name>A0A368F2H8_ANCCA</name>
<dbReference type="InterPro" id="IPR038479">
    <property type="entry name" value="Transthyretin-like_sf"/>
</dbReference>
<protein>
    <submittedName>
        <fullName evidence="6">Transthyretin-like family protein</fullName>
    </submittedName>
</protein>
<proteinExistence type="inferred from homology"/>
<feature type="signal peptide" evidence="5">
    <location>
        <begin position="1"/>
        <end position="17"/>
    </location>
</feature>
<evidence type="ECO:0000256" key="4">
    <source>
        <dbReference type="ARBA" id="ARBA00022729"/>
    </source>
</evidence>
<sequence length="121" mass="13416">MHRALLLVLAASAVLNALLDQSVSIRGVLRCRTVPLKNGKVALLEKRTSPLSDVLMVSNTTDLNGEFYLNGSTSRIFPISPLLHIEKDCKGKEHKIKLPKAKAEDYNKMICSPRFTITPED</sequence>
<evidence type="ECO:0000256" key="1">
    <source>
        <dbReference type="ARBA" id="ARBA00004613"/>
    </source>
</evidence>
<evidence type="ECO:0000256" key="5">
    <source>
        <dbReference type="SAM" id="SignalP"/>
    </source>
</evidence>
<comment type="subcellular location">
    <subcellularLocation>
        <location evidence="1">Secreted</location>
    </subcellularLocation>
</comment>
<dbReference type="PANTHER" id="PTHR21700:SF3">
    <property type="entry name" value="TRANSTHYRETIN-LIKE PROTEIN 5"/>
    <property type="match status" value="1"/>
</dbReference>
<comment type="caution">
    <text evidence="6">The sequence shown here is derived from an EMBL/GenBank/DDBJ whole genome shotgun (WGS) entry which is preliminary data.</text>
</comment>
<dbReference type="InterPro" id="IPR001534">
    <property type="entry name" value="Transthyretin-like"/>
</dbReference>
<feature type="chain" id="PRO_5016711268" evidence="5">
    <location>
        <begin position="18"/>
        <end position="121"/>
    </location>
</feature>
<gene>
    <name evidence="6" type="ORF">ANCCAN_28022</name>
</gene>
<dbReference type="Gene3D" id="2.60.40.3330">
    <property type="match status" value="1"/>
</dbReference>
<keyword evidence="3" id="KW-0964">Secreted</keyword>
<organism evidence="6 7">
    <name type="scientific">Ancylostoma caninum</name>
    <name type="common">Dog hookworm</name>
    <dbReference type="NCBI Taxonomy" id="29170"/>
    <lineage>
        <taxon>Eukaryota</taxon>
        <taxon>Metazoa</taxon>
        <taxon>Ecdysozoa</taxon>
        <taxon>Nematoda</taxon>
        <taxon>Chromadorea</taxon>
        <taxon>Rhabditida</taxon>
        <taxon>Rhabditina</taxon>
        <taxon>Rhabditomorpha</taxon>
        <taxon>Strongyloidea</taxon>
        <taxon>Ancylostomatidae</taxon>
        <taxon>Ancylostomatinae</taxon>
        <taxon>Ancylostoma</taxon>
    </lineage>
</organism>
<dbReference type="Pfam" id="PF01060">
    <property type="entry name" value="TTR-52"/>
    <property type="match status" value="1"/>
</dbReference>
<evidence type="ECO:0000256" key="2">
    <source>
        <dbReference type="ARBA" id="ARBA00010112"/>
    </source>
</evidence>
<accession>A0A368F2H8</accession>
<keyword evidence="7" id="KW-1185">Reference proteome</keyword>
<dbReference type="OrthoDB" id="5814140at2759"/>
<keyword evidence="4 5" id="KW-0732">Signal</keyword>
<dbReference type="PANTHER" id="PTHR21700">
    <property type="entry name" value="TRANSTHYRETIN-LIKE FAMILY PROTEIN-RELATED"/>
    <property type="match status" value="1"/>
</dbReference>
<dbReference type="GO" id="GO:0005576">
    <property type="term" value="C:extracellular region"/>
    <property type="evidence" value="ECO:0007669"/>
    <property type="project" value="UniProtKB-SubCell"/>
</dbReference>
<evidence type="ECO:0000313" key="6">
    <source>
        <dbReference type="EMBL" id="RCN26252.1"/>
    </source>
</evidence>
<evidence type="ECO:0000313" key="7">
    <source>
        <dbReference type="Proteomes" id="UP000252519"/>
    </source>
</evidence>
<comment type="similarity">
    <text evidence="2">Belongs to the nematode transthyretin-like family.</text>
</comment>